<dbReference type="SMART" id="SM01043">
    <property type="entry name" value="BTAD"/>
    <property type="match status" value="1"/>
</dbReference>
<dbReference type="Gene3D" id="1.25.40.10">
    <property type="entry name" value="Tetratricopeptide repeat domain"/>
    <property type="match status" value="1"/>
</dbReference>
<evidence type="ECO:0000313" key="8">
    <source>
        <dbReference type="EMBL" id="MCZ4551958.1"/>
    </source>
</evidence>
<reference evidence="8" key="1">
    <citation type="submission" date="2022-12" db="EMBL/GenBank/DDBJ databases">
        <authorList>
            <person name="Krivoruchko A.V."/>
            <person name="Elkin A."/>
        </authorList>
    </citation>
    <scope>NUCLEOTIDE SEQUENCE</scope>
    <source>
        <strain evidence="8">IEGM 1388</strain>
    </source>
</reference>
<evidence type="ECO:0000256" key="4">
    <source>
        <dbReference type="ARBA" id="ARBA00023163"/>
    </source>
</evidence>
<comment type="caution">
    <text evidence="8">The sequence shown here is derived from an EMBL/GenBank/DDBJ whole genome shotgun (WGS) entry which is preliminary data.</text>
</comment>
<dbReference type="Pfam" id="PF00486">
    <property type="entry name" value="Trans_reg_C"/>
    <property type="match status" value="1"/>
</dbReference>
<accession>A0ABT4MY89</accession>
<dbReference type="Proteomes" id="UP001067235">
    <property type="component" value="Unassembled WGS sequence"/>
</dbReference>
<keyword evidence="3 5" id="KW-0238">DNA-binding</keyword>
<dbReference type="Pfam" id="PF13191">
    <property type="entry name" value="AAA_16"/>
    <property type="match status" value="1"/>
</dbReference>
<feature type="region of interest" description="Disordered" evidence="6">
    <location>
        <begin position="273"/>
        <end position="295"/>
    </location>
</feature>
<dbReference type="PROSITE" id="PS51755">
    <property type="entry name" value="OMPR_PHOB"/>
    <property type="match status" value="1"/>
</dbReference>
<dbReference type="Pfam" id="PF03704">
    <property type="entry name" value="BTAD"/>
    <property type="match status" value="1"/>
</dbReference>
<dbReference type="InterPro" id="IPR036388">
    <property type="entry name" value="WH-like_DNA-bd_sf"/>
</dbReference>
<evidence type="ECO:0000259" key="7">
    <source>
        <dbReference type="PROSITE" id="PS51755"/>
    </source>
</evidence>
<name>A0ABT4MY89_GORRU</name>
<dbReference type="InterPro" id="IPR051677">
    <property type="entry name" value="AfsR-DnrI-RedD_regulator"/>
</dbReference>
<dbReference type="Gene3D" id="1.10.10.10">
    <property type="entry name" value="Winged helix-like DNA-binding domain superfamily/Winged helix DNA-binding domain"/>
    <property type="match status" value="1"/>
</dbReference>
<keyword evidence="9" id="KW-1185">Reference proteome</keyword>
<evidence type="ECO:0000313" key="9">
    <source>
        <dbReference type="Proteomes" id="UP001067235"/>
    </source>
</evidence>
<dbReference type="PANTHER" id="PTHR35807">
    <property type="entry name" value="TRANSCRIPTIONAL REGULATOR REDD-RELATED"/>
    <property type="match status" value="1"/>
</dbReference>
<feature type="DNA-binding region" description="OmpR/PhoB-type" evidence="5">
    <location>
        <begin position="1"/>
        <end position="102"/>
    </location>
</feature>
<dbReference type="SUPFAM" id="SSF48452">
    <property type="entry name" value="TPR-like"/>
    <property type="match status" value="1"/>
</dbReference>
<dbReference type="SUPFAM" id="SSF52540">
    <property type="entry name" value="P-loop containing nucleoside triphosphate hydrolases"/>
    <property type="match status" value="1"/>
</dbReference>
<organism evidence="8 9">
    <name type="scientific">Gordonia rubripertincta</name>
    <name type="common">Rhodococcus corallinus</name>
    <dbReference type="NCBI Taxonomy" id="36822"/>
    <lineage>
        <taxon>Bacteria</taxon>
        <taxon>Bacillati</taxon>
        <taxon>Actinomycetota</taxon>
        <taxon>Actinomycetes</taxon>
        <taxon>Mycobacteriales</taxon>
        <taxon>Gordoniaceae</taxon>
        <taxon>Gordonia</taxon>
    </lineage>
</organism>
<gene>
    <name evidence="8" type="ORF">O4213_18350</name>
</gene>
<protein>
    <submittedName>
        <fullName evidence="8">BTAD domain-containing putative transcriptional regulator</fullName>
    </submittedName>
</protein>
<evidence type="ECO:0000256" key="6">
    <source>
        <dbReference type="SAM" id="MobiDB-lite"/>
    </source>
</evidence>
<dbReference type="SMART" id="SM00862">
    <property type="entry name" value="Trans_reg_C"/>
    <property type="match status" value="1"/>
</dbReference>
<dbReference type="InterPro" id="IPR027417">
    <property type="entry name" value="P-loop_NTPase"/>
</dbReference>
<evidence type="ECO:0000256" key="5">
    <source>
        <dbReference type="PROSITE-ProRule" id="PRU01091"/>
    </source>
</evidence>
<dbReference type="SUPFAM" id="SSF46894">
    <property type="entry name" value="C-terminal effector domain of the bipartite response regulators"/>
    <property type="match status" value="1"/>
</dbReference>
<dbReference type="EMBL" id="JAPWIE010000005">
    <property type="protein sequence ID" value="MCZ4551958.1"/>
    <property type="molecule type" value="Genomic_DNA"/>
</dbReference>
<sequence>MRYQLLGPLRVARADSAHSAGAAQEVDLGSPKQRMVLALLLIHHGTVVSTDRLTEALWGERPPPSAASSLQAYISNLRRALRSDSAGSSPIRRQTPGYVLDVPAGEVDVAEFTDAAATAHRCALAHDWQHALDAADHALSLWRGPLLSGMADEEWVRLEARGLEEIRGDCRENRITALLAVNRIADALVEVTTLREVQPFRDRSCWLHMLALYRAGRSPEALEIFTEHCDRLDAELGLEPGTELRELQSAILRHDPELAAWPRRPGWSGAAELQSPRAARPVGETAVDVTTAPRSSPIVGRAREIEQIDRLLADVAAGGTRWMILMGPPGIGKTRLAEEAAARLREVGGRDVWARSPEEGSPAWWPARQLVGALGGDPDEVLSIPTDVDPDTARFTTYERVQRLVENAAASAPLMVVIDDAQWADPMSLGALAFMATALRGHRVAVVVTIRDGEGNAALGRLSSAVARGEGNRQIVVPALGASDIEALATQVAGEAIGEREIEVLAARTAGNPLFISEYARLSSRERLGGEIPLAVRSVLGRRLAGLGVEVLTILRTAAVIGDDIDIALLSATTQLDIDELADHLDAAADDRIIVPAPGVDGYTFAHGLLREEILAGMPPLQRKRTHARVAAALESGGLGADLLSRRATHLLAALPLVDVGQAVQACRAAAEEAADRWSSETAALWWQRALDTYDSMPQQRSVDIERDDLMLSLLEALSRAGRGQTVLDTVESQLVAAMRTGRTATAGKLAGSLLRSSGGWPWLAPSEDPGPLLAVLEQLDGFVADDPVAHAQVLCALSVGHCYNPDPDVAAGYITRAMDLAAELGDRDVTAEVLMARLITYSGVATHSHQVPELIEQLFTLGHRQSRVDTVIAHSIATMATMNLGDVDAAARHLRHGIEGSEDLGLPVLRAQLRWMEAVIAFWRGDFAEARRHHEIAAHVHEQTELYVAGSGMVATMALSRDQGLVTVGPVSDEAELLQWIRGLISAGGDTGLAGVVAAGAATTTGTPVDRDLADAMVRQWLAARTAHVWTTLGHAVLLAHLVADHELVEYADAFLTELEPFADRIAIIGQVGVVGPVALALARLHACAGDLDRAHRFNDQARTLAVDTAGAPSALRCRLLDCSLQAPSDARTRELDEIARAALALGMNGLVTEVQRVTSSA</sequence>
<dbReference type="InterPro" id="IPR011990">
    <property type="entry name" value="TPR-like_helical_dom_sf"/>
</dbReference>
<dbReference type="InterPro" id="IPR001867">
    <property type="entry name" value="OmpR/PhoB-type_DNA-bd"/>
</dbReference>
<dbReference type="InterPro" id="IPR041664">
    <property type="entry name" value="AAA_16"/>
</dbReference>
<keyword evidence="4" id="KW-0804">Transcription</keyword>
<dbReference type="InterPro" id="IPR005158">
    <property type="entry name" value="BTAD"/>
</dbReference>
<keyword evidence="2" id="KW-0805">Transcription regulation</keyword>
<evidence type="ECO:0000256" key="2">
    <source>
        <dbReference type="ARBA" id="ARBA00023015"/>
    </source>
</evidence>
<evidence type="ECO:0000256" key="3">
    <source>
        <dbReference type="ARBA" id="ARBA00023125"/>
    </source>
</evidence>
<dbReference type="PANTHER" id="PTHR35807:SF1">
    <property type="entry name" value="TRANSCRIPTIONAL REGULATOR REDD"/>
    <property type="match status" value="1"/>
</dbReference>
<comment type="similarity">
    <text evidence="1">Belongs to the AfsR/DnrI/RedD regulatory family.</text>
</comment>
<evidence type="ECO:0000256" key="1">
    <source>
        <dbReference type="ARBA" id="ARBA00005820"/>
    </source>
</evidence>
<proteinExistence type="inferred from homology"/>
<dbReference type="InterPro" id="IPR016032">
    <property type="entry name" value="Sig_transdc_resp-reg_C-effctor"/>
</dbReference>
<feature type="domain" description="OmpR/PhoB-type" evidence="7">
    <location>
        <begin position="1"/>
        <end position="102"/>
    </location>
</feature>
<dbReference type="CDD" id="cd15831">
    <property type="entry name" value="BTAD"/>
    <property type="match status" value="1"/>
</dbReference>
<dbReference type="RefSeq" id="WP_301572807.1">
    <property type="nucleotide sequence ID" value="NZ_JAPWIE010000005.1"/>
</dbReference>
<dbReference type="Gene3D" id="3.40.50.300">
    <property type="entry name" value="P-loop containing nucleotide triphosphate hydrolases"/>
    <property type="match status" value="1"/>
</dbReference>